<evidence type="ECO:0000256" key="13">
    <source>
        <dbReference type="ARBA" id="ARBA00022989"/>
    </source>
</evidence>
<evidence type="ECO:0000256" key="1">
    <source>
        <dbReference type="ARBA" id="ARBA00001698"/>
    </source>
</evidence>
<feature type="transmembrane region" description="Helical" evidence="20">
    <location>
        <begin position="150"/>
        <end position="168"/>
    </location>
</feature>
<keyword evidence="8" id="KW-1003">Cell membrane</keyword>
<accession>A0ABU1JE06</accession>
<evidence type="ECO:0000256" key="18">
    <source>
        <dbReference type="RuleBase" id="RU003938"/>
    </source>
</evidence>
<keyword evidence="17" id="KW-1208">Phospholipid metabolism</keyword>
<feature type="transmembrane region" description="Helical" evidence="20">
    <location>
        <begin position="225"/>
        <end position="242"/>
    </location>
</feature>
<evidence type="ECO:0000256" key="6">
    <source>
        <dbReference type="ARBA" id="ARBA00012487"/>
    </source>
</evidence>
<evidence type="ECO:0000256" key="5">
    <source>
        <dbReference type="ARBA" id="ARBA00010185"/>
    </source>
</evidence>
<dbReference type="Proteomes" id="UP001185069">
    <property type="component" value="Unassembled WGS sequence"/>
</dbReference>
<evidence type="ECO:0000256" key="8">
    <source>
        <dbReference type="ARBA" id="ARBA00022475"/>
    </source>
</evidence>
<evidence type="ECO:0000256" key="19">
    <source>
        <dbReference type="SAM" id="MobiDB-lite"/>
    </source>
</evidence>
<dbReference type="PANTHER" id="PTHR46382">
    <property type="entry name" value="PHOSPHATIDATE CYTIDYLYLTRANSFERASE"/>
    <property type="match status" value="1"/>
</dbReference>
<protein>
    <recommendedName>
        <fullName evidence="7 18">Phosphatidate cytidylyltransferase</fullName>
        <ecNumber evidence="6 18">2.7.7.41</ecNumber>
    </recommendedName>
</protein>
<evidence type="ECO:0000256" key="7">
    <source>
        <dbReference type="ARBA" id="ARBA00019373"/>
    </source>
</evidence>
<feature type="transmembrane region" description="Helical" evidence="20">
    <location>
        <begin position="359"/>
        <end position="379"/>
    </location>
</feature>
<keyword evidence="16" id="KW-0594">Phospholipid biosynthesis</keyword>
<feature type="region of interest" description="Disordered" evidence="19">
    <location>
        <begin position="83"/>
        <end position="109"/>
    </location>
</feature>
<feature type="transmembrane region" description="Helical" evidence="20">
    <location>
        <begin position="335"/>
        <end position="353"/>
    </location>
</feature>
<evidence type="ECO:0000256" key="15">
    <source>
        <dbReference type="ARBA" id="ARBA00023136"/>
    </source>
</evidence>
<feature type="transmembrane region" description="Helical" evidence="20">
    <location>
        <begin position="409"/>
        <end position="426"/>
    </location>
</feature>
<keyword evidence="14" id="KW-0443">Lipid metabolism</keyword>
<keyword evidence="15 20" id="KW-0472">Membrane</keyword>
<organism evidence="21 22">
    <name type="scientific">Arthrobacter russicus</name>
    <dbReference type="NCBI Taxonomy" id="172040"/>
    <lineage>
        <taxon>Bacteria</taxon>
        <taxon>Bacillati</taxon>
        <taxon>Actinomycetota</taxon>
        <taxon>Actinomycetes</taxon>
        <taxon>Micrococcales</taxon>
        <taxon>Micrococcaceae</taxon>
        <taxon>Arthrobacter</taxon>
    </lineage>
</organism>
<evidence type="ECO:0000256" key="20">
    <source>
        <dbReference type="SAM" id="Phobius"/>
    </source>
</evidence>
<comment type="caution">
    <text evidence="21">The sequence shown here is derived from an EMBL/GenBank/DDBJ whole genome shotgun (WGS) entry which is preliminary data.</text>
</comment>
<comment type="subcellular location">
    <subcellularLocation>
        <location evidence="2">Cell membrane</location>
        <topology evidence="2">Multi-pass membrane protein</topology>
    </subcellularLocation>
</comment>
<dbReference type="GO" id="GO:0004605">
    <property type="term" value="F:phosphatidate cytidylyltransferase activity"/>
    <property type="evidence" value="ECO:0007669"/>
    <property type="project" value="UniProtKB-EC"/>
</dbReference>
<feature type="transmembrane region" description="Helical" evidence="20">
    <location>
        <begin position="254"/>
        <end position="273"/>
    </location>
</feature>
<keyword evidence="12 18" id="KW-0548">Nucleotidyltransferase</keyword>
<dbReference type="PROSITE" id="PS01315">
    <property type="entry name" value="CDS"/>
    <property type="match status" value="1"/>
</dbReference>
<evidence type="ECO:0000256" key="9">
    <source>
        <dbReference type="ARBA" id="ARBA00022516"/>
    </source>
</evidence>
<evidence type="ECO:0000256" key="3">
    <source>
        <dbReference type="ARBA" id="ARBA00005119"/>
    </source>
</evidence>
<comment type="pathway">
    <text evidence="3 18">Phospholipid metabolism; CDP-diacylglycerol biosynthesis; CDP-diacylglycerol from sn-glycerol 3-phosphate: step 3/3.</text>
</comment>
<dbReference type="Pfam" id="PF01148">
    <property type="entry name" value="CTP_transf_1"/>
    <property type="match status" value="1"/>
</dbReference>
<evidence type="ECO:0000313" key="21">
    <source>
        <dbReference type="EMBL" id="MDR6270672.1"/>
    </source>
</evidence>
<evidence type="ECO:0000313" key="22">
    <source>
        <dbReference type="Proteomes" id="UP001185069"/>
    </source>
</evidence>
<dbReference type="PANTHER" id="PTHR46382:SF1">
    <property type="entry name" value="PHOSPHATIDATE CYTIDYLYLTRANSFERASE"/>
    <property type="match status" value="1"/>
</dbReference>
<dbReference type="InterPro" id="IPR000374">
    <property type="entry name" value="PC_trans"/>
</dbReference>
<dbReference type="RefSeq" id="WP_309799886.1">
    <property type="nucleotide sequence ID" value="NZ_JAVDQF010000001.1"/>
</dbReference>
<feature type="region of interest" description="Disordered" evidence="19">
    <location>
        <begin position="1"/>
        <end position="71"/>
    </location>
</feature>
<keyword evidence="10 18" id="KW-0808">Transferase</keyword>
<evidence type="ECO:0000256" key="4">
    <source>
        <dbReference type="ARBA" id="ARBA00005189"/>
    </source>
</evidence>
<evidence type="ECO:0000256" key="11">
    <source>
        <dbReference type="ARBA" id="ARBA00022692"/>
    </source>
</evidence>
<comment type="catalytic activity">
    <reaction evidence="1 18">
        <text>a 1,2-diacyl-sn-glycero-3-phosphate + CTP + H(+) = a CDP-1,2-diacyl-sn-glycerol + diphosphate</text>
        <dbReference type="Rhea" id="RHEA:16229"/>
        <dbReference type="ChEBI" id="CHEBI:15378"/>
        <dbReference type="ChEBI" id="CHEBI:33019"/>
        <dbReference type="ChEBI" id="CHEBI:37563"/>
        <dbReference type="ChEBI" id="CHEBI:58332"/>
        <dbReference type="ChEBI" id="CHEBI:58608"/>
        <dbReference type="EC" id="2.7.7.41"/>
    </reaction>
</comment>
<evidence type="ECO:0000256" key="17">
    <source>
        <dbReference type="ARBA" id="ARBA00023264"/>
    </source>
</evidence>
<feature type="transmembrane region" description="Helical" evidence="20">
    <location>
        <begin position="293"/>
        <end position="314"/>
    </location>
</feature>
<comment type="pathway">
    <text evidence="4">Lipid metabolism.</text>
</comment>
<evidence type="ECO:0000256" key="2">
    <source>
        <dbReference type="ARBA" id="ARBA00004651"/>
    </source>
</evidence>
<evidence type="ECO:0000256" key="16">
    <source>
        <dbReference type="ARBA" id="ARBA00023209"/>
    </source>
</evidence>
<evidence type="ECO:0000256" key="12">
    <source>
        <dbReference type="ARBA" id="ARBA00022695"/>
    </source>
</evidence>
<reference evidence="21 22" key="1">
    <citation type="submission" date="2023-07" db="EMBL/GenBank/DDBJ databases">
        <title>Sequencing the genomes of 1000 actinobacteria strains.</title>
        <authorList>
            <person name="Klenk H.-P."/>
        </authorList>
    </citation>
    <scope>NUCLEOTIDE SEQUENCE [LARGE SCALE GENOMIC DNA]</scope>
    <source>
        <strain evidence="21 22">DSM 14555</strain>
    </source>
</reference>
<gene>
    <name evidence="21" type="ORF">JOE69_002910</name>
</gene>
<keyword evidence="22" id="KW-1185">Reference proteome</keyword>
<keyword evidence="13 20" id="KW-1133">Transmembrane helix</keyword>
<keyword evidence="9" id="KW-0444">Lipid biosynthesis</keyword>
<dbReference type="EC" id="2.7.7.41" evidence="6 18"/>
<comment type="similarity">
    <text evidence="5 18">Belongs to the CDS family.</text>
</comment>
<proteinExistence type="inferred from homology"/>
<evidence type="ECO:0000256" key="14">
    <source>
        <dbReference type="ARBA" id="ARBA00023098"/>
    </source>
</evidence>
<feature type="transmembrane region" description="Helical" evidence="20">
    <location>
        <begin position="198"/>
        <end position="219"/>
    </location>
</feature>
<sequence>MSQSPGAAGGPAEAADPRTDTSSAYRPLPSRRALRAAEREAEKKHAKNAAHRASPQSARPASLDGRRTPITGAIPAVPAQAMQARPAAAVPPIPTRPASANSASTAPGRPGAAALLANPAVQPSKAAAVLQLPEQITAPSEKPSRAGRNLPAAIGVGLALLVVVLIGLLFYPPAFAVMVILASALGVWEVSRALLQRGVVVPIVPIMFSVVAMPVVGYYVGAEGLLFALVACALAVMIWRSLDETPGTGQSIFAGVFLIAWIPFLISFVLLLIRASDGPASALAFRGGWPELGALKVVTVLLLVVASDTFGYLFGALFGKHPMAPKISPKKSWEGFIGSVLGASLIGVLASVFLLREAWWVGVVLAVGIVLAGTTGDLAESMIKRELGVKDMSSILPGHGGLMDRLDSILFAAPAAFMLFSLLDWLQGL</sequence>
<keyword evidence="11 18" id="KW-0812">Transmembrane</keyword>
<evidence type="ECO:0000256" key="10">
    <source>
        <dbReference type="ARBA" id="ARBA00022679"/>
    </source>
</evidence>
<name>A0ABU1JE06_9MICC</name>
<dbReference type="EMBL" id="JAVDQF010000001">
    <property type="protein sequence ID" value="MDR6270672.1"/>
    <property type="molecule type" value="Genomic_DNA"/>
</dbReference>